<accession>A0A433XC43</accession>
<dbReference type="InterPro" id="IPR050272">
    <property type="entry name" value="Isochorismatase-like_hydrls"/>
</dbReference>
<dbReference type="InterPro" id="IPR036380">
    <property type="entry name" value="Isochorismatase-like_sf"/>
</dbReference>
<protein>
    <submittedName>
        <fullName evidence="3">Cysteine hydrolase</fullName>
    </submittedName>
</protein>
<keyword evidence="4" id="KW-1185">Reference proteome</keyword>
<dbReference type="PANTHER" id="PTHR43540">
    <property type="entry name" value="PEROXYUREIDOACRYLATE/UREIDOACRYLATE AMIDOHYDROLASE-RELATED"/>
    <property type="match status" value="1"/>
</dbReference>
<dbReference type="GO" id="GO:0016787">
    <property type="term" value="F:hydrolase activity"/>
    <property type="evidence" value="ECO:0007669"/>
    <property type="project" value="UniProtKB-KW"/>
</dbReference>
<evidence type="ECO:0000259" key="2">
    <source>
        <dbReference type="Pfam" id="PF00857"/>
    </source>
</evidence>
<proteinExistence type="predicted"/>
<evidence type="ECO:0000256" key="1">
    <source>
        <dbReference type="ARBA" id="ARBA00022801"/>
    </source>
</evidence>
<dbReference type="Gene3D" id="3.40.50.850">
    <property type="entry name" value="Isochorismatase-like"/>
    <property type="match status" value="1"/>
</dbReference>
<comment type="caution">
    <text evidence="3">The sequence shown here is derived from an EMBL/GenBank/DDBJ whole genome shotgun (WGS) entry which is preliminary data.</text>
</comment>
<dbReference type="AlphaFoldDB" id="A0A433XC43"/>
<dbReference type="CDD" id="cd00431">
    <property type="entry name" value="cysteine_hydrolases"/>
    <property type="match status" value="1"/>
</dbReference>
<feature type="domain" description="Isochorismatase-like" evidence="2">
    <location>
        <begin position="1"/>
        <end position="167"/>
    </location>
</feature>
<dbReference type="OrthoDB" id="9811489at2"/>
<dbReference type="SUPFAM" id="SSF52499">
    <property type="entry name" value="Isochorismatase-like hydrolases"/>
    <property type="match status" value="1"/>
</dbReference>
<evidence type="ECO:0000313" key="3">
    <source>
        <dbReference type="EMBL" id="RUT31458.1"/>
    </source>
</evidence>
<evidence type="ECO:0000313" key="4">
    <source>
        <dbReference type="Proteomes" id="UP000281547"/>
    </source>
</evidence>
<dbReference type="PANTHER" id="PTHR43540:SF6">
    <property type="entry name" value="ISOCHORISMATASE-LIKE DOMAIN-CONTAINING PROTEIN"/>
    <property type="match status" value="1"/>
</dbReference>
<dbReference type="Proteomes" id="UP000281547">
    <property type="component" value="Unassembled WGS sequence"/>
</dbReference>
<gene>
    <name evidence="3" type="ORF">EMQ25_10540</name>
</gene>
<organism evidence="3 4">
    <name type="scientific">Arsenicitalea aurantiaca</name>
    <dbReference type="NCBI Taxonomy" id="1783274"/>
    <lineage>
        <taxon>Bacteria</taxon>
        <taxon>Pseudomonadati</taxon>
        <taxon>Pseudomonadota</taxon>
        <taxon>Alphaproteobacteria</taxon>
        <taxon>Hyphomicrobiales</taxon>
        <taxon>Devosiaceae</taxon>
        <taxon>Arsenicitalea</taxon>
    </lineage>
</organism>
<reference evidence="3 4" key="1">
    <citation type="journal article" date="2016" name="Int. J. Syst. Evol. Microbiol.">
        <title>Arsenicitalea aurantiaca gen. nov., sp. nov., a new member of the family Hyphomicrobiaceae, isolated from high-arsenic sediment.</title>
        <authorList>
            <person name="Mu Y."/>
            <person name="Zhou L."/>
            <person name="Zeng X.C."/>
            <person name="Liu L."/>
            <person name="Pan Y."/>
            <person name="Chen X."/>
            <person name="Wang J."/>
            <person name="Li S."/>
            <person name="Li W.J."/>
            <person name="Wang Y."/>
        </authorList>
    </citation>
    <scope>NUCLEOTIDE SEQUENCE [LARGE SCALE GENOMIC DNA]</scope>
    <source>
        <strain evidence="3 4">42-50</strain>
    </source>
</reference>
<sequence length="185" mass="20436">MQRMFAEPTPWHAPWMVRVIPAIAALVEQQAARTIFSRFIPADRPESAPGAWQAYYSRWPMMTQAVLPPDLLDIIPALSIFSPPARIVDKQVYSPWLSGALHSRLQADHVHTLVVTGGETEICVLATVMGAIDLGYRVVIVSDGVCSSADETHDAMLAIYRSRFGQQLAVLDMAEVLSAWAPQPR</sequence>
<dbReference type="InterPro" id="IPR000868">
    <property type="entry name" value="Isochorismatase-like_dom"/>
</dbReference>
<dbReference type="Pfam" id="PF00857">
    <property type="entry name" value="Isochorismatase"/>
    <property type="match status" value="1"/>
</dbReference>
<name>A0A433XC43_9HYPH</name>
<keyword evidence="1 3" id="KW-0378">Hydrolase</keyword>
<dbReference type="EMBL" id="RZNJ01000003">
    <property type="protein sequence ID" value="RUT31458.1"/>
    <property type="molecule type" value="Genomic_DNA"/>
</dbReference>